<evidence type="ECO:0000313" key="4">
    <source>
        <dbReference type="EMBL" id="CAF1474641.1"/>
    </source>
</evidence>
<comment type="cofactor">
    <cofactor evidence="1">
        <name>a divalent metal cation</name>
        <dbReference type="ChEBI" id="CHEBI:60240"/>
    </cofactor>
</comment>
<gene>
    <name evidence="7" type="ORF">FNK824_LOCUS35041</name>
    <name evidence="6" type="ORF">OTI717_LOCUS35668</name>
    <name evidence="4" type="ORF">RFH988_LOCUS37701</name>
    <name evidence="5" type="ORF">SEV965_LOCUS37763</name>
</gene>
<evidence type="ECO:0000259" key="3">
    <source>
        <dbReference type="Pfam" id="PF13359"/>
    </source>
</evidence>
<evidence type="ECO:0000256" key="1">
    <source>
        <dbReference type="ARBA" id="ARBA00001968"/>
    </source>
</evidence>
<name>A0A819ZU24_9BILA</name>
<dbReference type="OrthoDB" id="10049726at2759"/>
<dbReference type="Proteomes" id="UP000663823">
    <property type="component" value="Unassembled WGS sequence"/>
</dbReference>
<comment type="caution">
    <text evidence="7">The sequence shown here is derived from an EMBL/GenBank/DDBJ whole genome shotgun (WGS) entry which is preliminary data.</text>
</comment>
<evidence type="ECO:0000313" key="5">
    <source>
        <dbReference type="EMBL" id="CAF1534950.1"/>
    </source>
</evidence>
<dbReference type="EMBL" id="CAJNOU010008166">
    <property type="protein sequence ID" value="CAF1534950.1"/>
    <property type="molecule type" value="Genomic_DNA"/>
</dbReference>
<dbReference type="EMBL" id="CAJNOO010007836">
    <property type="protein sequence ID" value="CAF1474641.1"/>
    <property type="molecule type" value="Genomic_DNA"/>
</dbReference>
<dbReference type="Proteomes" id="UP000663882">
    <property type="component" value="Unassembled WGS sequence"/>
</dbReference>
<evidence type="ECO:0000313" key="8">
    <source>
        <dbReference type="Proteomes" id="UP000663874"/>
    </source>
</evidence>
<evidence type="ECO:0000313" key="6">
    <source>
        <dbReference type="EMBL" id="CAF4139597.1"/>
    </source>
</evidence>
<organism evidence="7 8">
    <name type="scientific">Rotaria sordida</name>
    <dbReference type="NCBI Taxonomy" id="392033"/>
    <lineage>
        <taxon>Eukaryota</taxon>
        <taxon>Metazoa</taxon>
        <taxon>Spiralia</taxon>
        <taxon>Gnathifera</taxon>
        <taxon>Rotifera</taxon>
        <taxon>Eurotatoria</taxon>
        <taxon>Bdelloidea</taxon>
        <taxon>Philodinida</taxon>
        <taxon>Philodinidae</taxon>
        <taxon>Rotaria</taxon>
    </lineage>
</organism>
<keyword evidence="2" id="KW-0479">Metal-binding</keyword>
<dbReference type="EMBL" id="CAJOBE010014395">
    <property type="protein sequence ID" value="CAF4177663.1"/>
    <property type="molecule type" value="Genomic_DNA"/>
</dbReference>
<dbReference type="EMBL" id="CAJOAX010014093">
    <property type="protein sequence ID" value="CAF4139597.1"/>
    <property type="molecule type" value="Genomic_DNA"/>
</dbReference>
<dbReference type="InterPro" id="IPR027806">
    <property type="entry name" value="HARBI1_dom"/>
</dbReference>
<dbReference type="Proteomes" id="UP000663874">
    <property type="component" value="Unassembled WGS sequence"/>
</dbReference>
<dbReference type="Pfam" id="PF13359">
    <property type="entry name" value="DDE_Tnp_4"/>
    <property type="match status" value="1"/>
</dbReference>
<feature type="domain" description="DDE Tnp4" evidence="3">
    <location>
        <begin position="3"/>
        <end position="156"/>
    </location>
</feature>
<accession>A0A819ZU24</accession>
<protein>
    <recommendedName>
        <fullName evidence="3">DDE Tnp4 domain-containing protein</fullName>
    </recommendedName>
</protein>
<sequence length="342" mass="39468">MEKSSDHYLNRSTYSGQKCRHLVKFMSLVLPDGYVVDSIGPFQGTANDATIAQQIIEIRNELSEWCDYGDTMICDRGFRDVIQTLCDLGYEVKSPMYLNKSQNQHSTSEANESRLVTKVRWTVESYHARMKKWRILSDRIKNPFLPKLGDMVRIISAALNPFRGPILVDAQNDDLCAIAKMMKEQVSKNNTLQDDIGRGLISSRSHWKNLDDEDIEFPEMDLDTLRSLFFGIYQIKQRKTYTEEHLDENGNYVIQVAPENNEVLRCRIQSRHSNATRYYAWIQYSLTSNGIVAWHCQCRSGARTLGCCGHIASVIWYLSYARLHDFQPSIGRKRIAQAIEYI</sequence>
<dbReference type="AlphaFoldDB" id="A0A819ZU24"/>
<evidence type="ECO:0000256" key="2">
    <source>
        <dbReference type="ARBA" id="ARBA00022723"/>
    </source>
</evidence>
<reference evidence="7" key="1">
    <citation type="submission" date="2021-02" db="EMBL/GenBank/DDBJ databases">
        <authorList>
            <person name="Nowell W R."/>
        </authorList>
    </citation>
    <scope>NUCLEOTIDE SEQUENCE</scope>
</reference>
<evidence type="ECO:0000313" key="7">
    <source>
        <dbReference type="EMBL" id="CAF4177663.1"/>
    </source>
</evidence>
<proteinExistence type="predicted"/>
<dbReference type="Proteomes" id="UP000663889">
    <property type="component" value="Unassembled WGS sequence"/>
</dbReference>
<dbReference type="GO" id="GO:0046872">
    <property type="term" value="F:metal ion binding"/>
    <property type="evidence" value="ECO:0007669"/>
    <property type="project" value="UniProtKB-KW"/>
</dbReference>